<evidence type="ECO:0000256" key="1">
    <source>
        <dbReference type="ARBA" id="ARBA00022679"/>
    </source>
</evidence>
<dbReference type="GO" id="GO:0016746">
    <property type="term" value="F:acyltransferase activity"/>
    <property type="evidence" value="ECO:0007669"/>
    <property type="project" value="UniProtKB-KW"/>
</dbReference>
<dbReference type="Proteomes" id="UP000030699">
    <property type="component" value="Unassembled WGS sequence"/>
</dbReference>
<feature type="domain" description="Beta-ketoacyl-[acyl-carrier-protein] synthase III C-terminal" evidence="3">
    <location>
        <begin position="167"/>
        <end position="217"/>
    </location>
</feature>
<dbReference type="OrthoDB" id="10253878at2759"/>
<protein>
    <recommendedName>
        <fullName evidence="3">Beta-ketoacyl-[acyl-carrier-protein] synthase III C-terminal domain-containing protein</fullName>
    </recommendedName>
</protein>
<dbReference type="Gene3D" id="3.40.47.10">
    <property type="match status" value="2"/>
</dbReference>
<evidence type="ECO:0000256" key="2">
    <source>
        <dbReference type="ARBA" id="ARBA00023315"/>
    </source>
</evidence>
<keyword evidence="1" id="KW-0808">Transferase</keyword>
<name>A0A024WWN7_PLAFA</name>
<evidence type="ECO:0000313" key="4">
    <source>
        <dbReference type="EMBL" id="ETW51679.1"/>
    </source>
</evidence>
<dbReference type="EMBL" id="KI925480">
    <property type="protein sequence ID" value="ETW51679.1"/>
    <property type="molecule type" value="Genomic_DNA"/>
</dbReference>
<dbReference type="InterPro" id="IPR013747">
    <property type="entry name" value="ACP_syn_III_C"/>
</dbReference>
<accession>A0A024WWN7</accession>
<organism evidence="4 5">
    <name type="scientific">Plasmodium falciparum MaliPS096_E11</name>
    <dbReference type="NCBI Taxonomy" id="1036727"/>
    <lineage>
        <taxon>Eukaryota</taxon>
        <taxon>Sar</taxon>
        <taxon>Alveolata</taxon>
        <taxon>Apicomplexa</taxon>
        <taxon>Aconoidasida</taxon>
        <taxon>Haemosporida</taxon>
        <taxon>Plasmodiidae</taxon>
        <taxon>Plasmodium</taxon>
        <taxon>Plasmodium (Laverania)</taxon>
    </lineage>
</organism>
<gene>
    <name evidence="4" type="ORF">PFMALIP_00259</name>
</gene>
<dbReference type="AlphaFoldDB" id="A0A024WWN7"/>
<dbReference type="GO" id="GO:0044550">
    <property type="term" value="P:secondary metabolite biosynthetic process"/>
    <property type="evidence" value="ECO:0007669"/>
    <property type="project" value="TreeGrafter"/>
</dbReference>
<evidence type="ECO:0000259" key="3">
    <source>
        <dbReference type="Pfam" id="PF08541"/>
    </source>
</evidence>
<dbReference type="InterPro" id="IPR016039">
    <property type="entry name" value="Thiolase-like"/>
</dbReference>
<proteinExistence type="predicted"/>
<keyword evidence="2" id="KW-0012">Acyltransferase</keyword>
<dbReference type="PANTHER" id="PTHR34069:SF2">
    <property type="entry name" value="BETA-KETOACYL-[ACYL-CARRIER-PROTEIN] SYNTHASE III"/>
    <property type="match status" value="1"/>
</dbReference>
<reference evidence="4 5" key="1">
    <citation type="submission" date="2013-02" db="EMBL/GenBank/DDBJ databases">
        <title>The Genome Annotation of Plasmodium falciparum MaliPS096_E11.</title>
        <authorList>
            <consortium name="The Broad Institute Genome Sequencing Platform"/>
            <consortium name="The Broad Institute Genome Sequencing Center for Infectious Disease"/>
            <person name="Neafsey D."/>
            <person name="Hoffman S."/>
            <person name="Volkman S."/>
            <person name="Rosenthal P."/>
            <person name="Walker B."/>
            <person name="Young S.K."/>
            <person name="Zeng Q."/>
            <person name="Gargeya S."/>
            <person name="Fitzgerald M."/>
            <person name="Haas B."/>
            <person name="Abouelleil A."/>
            <person name="Allen A.W."/>
            <person name="Alvarado L."/>
            <person name="Arachchi H.M."/>
            <person name="Berlin A.M."/>
            <person name="Chapman S.B."/>
            <person name="Gainer-Dewar J."/>
            <person name="Goldberg J."/>
            <person name="Griggs A."/>
            <person name="Gujja S."/>
            <person name="Hansen M."/>
            <person name="Howarth C."/>
            <person name="Imamovic A."/>
            <person name="Ireland A."/>
            <person name="Larimer J."/>
            <person name="McCowan C."/>
            <person name="Murphy C."/>
            <person name="Pearson M."/>
            <person name="Poon T.W."/>
            <person name="Priest M."/>
            <person name="Roberts A."/>
            <person name="Saif S."/>
            <person name="Shea T."/>
            <person name="Sisk P."/>
            <person name="Sykes S."/>
            <person name="Wortman J."/>
            <person name="Nusbaum C."/>
            <person name="Birren B."/>
        </authorList>
    </citation>
    <scope>NUCLEOTIDE SEQUENCE [LARGE SCALE GENOMIC DNA]</scope>
    <source>
        <strain evidence="4 5">MaliPS096_E11</strain>
    </source>
</reference>
<evidence type="ECO:0000313" key="5">
    <source>
        <dbReference type="Proteomes" id="UP000030699"/>
    </source>
</evidence>
<reference evidence="4 5" key="2">
    <citation type="submission" date="2013-02" db="EMBL/GenBank/DDBJ databases">
        <title>The Genome Sequence of Plasmodium falciparum MaliPS096_E11.</title>
        <authorList>
            <consortium name="The Broad Institute Genome Sequencing Platform"/>
            <consortium name="The Broad Institute Genome Sequencing Center for Infectious Disease"/>
            <person name="Neafsey D."/>
            <person name="Cheeseman I."/>
            <person name="Volkman S."/>
            <person name="Adams J."/>
            <person name="Walker B."/>
            <person name="Young S.K."/>
            <person name="Zeng Q."/>
            <person name="Gargeya S."/>
            <person name="Fitzgerald M."/>
            <person name="Haas B."/>
            <person name="Abouelleil A."/>
            <person name="Alvarado L."/>
            <person name="Arachchi H.M."/>
            <person name="Berlin A.M."/>
            <person name="Chapman S.B."/>
            <person name="Dewar J."/>
            <person name="Goldberg J."/>
            <person name="Griggs A."/>
            <person name="Gujja S."/>
            <person name="Hansen M."/>
            <person name="Howarth C."/>
            <person name="Imamovic A."/>
            <person name="Larimer J."/>
            <person name="McCowan C."/>
            <person name="Murphy C."/>
            <person name="Neiman D."/>
            <person name="Pearson M."/>
            <person name="Priest M."/>
            <person name="Roberts A."/>
            <person name="Saif S."/>
            <person name="Shea T."/>
            <person name="Sisk P."/>
            <person name="Sykes S."/>
            <person name="Wortman J."/>
            <person name="Nusbaum C."/>
            <person name="Birren B."/>
        </authorList>
    </citation>
    <scope>NUCLEOTIDE SEQUENCE [LARGE SCALE GENOMIC DNA]</scope>
    <source>
        <strain evidence="4 5">MaliPS096_E11</strain>
    </source>
</reference>
<dbReference type="PANTHER" id="PTHR34069">
    <property type="entry name" value="3-OXOACYL-[ACYL-CARRIER-PROTEIN] SYNTHASE 3"/>
    <property type="match status" value="1"/>
</dbReference>
<dbReference type="Pfam" id="PF08541">
    <property type="entry name" value="ACP_syn_III_C"/>
    <property type="match status" value="1"/>
</dbReference>
<sequence>MFLYFITYLCIFHNNIYSVELIKNNKYNFINNVHNIKYRTKIRAIYGKTGGKIIGHGHSYPSTEIYNDELKKYVDTNDEWIRTRTGIKKRRILKRDENISMLQIDSATQALETSCLKPSDIDMVINASSTPQNLFGDANNISNKIGCKNSVNMDLTAACTGFIFAFVTVNLDEYANTSAASIPLCFSENIKNGKIKTNDIICMCGFGAGMSYGCFLVSLDEAANNVDIFPSLLKDILWEHLYEKKVKQCGKIVTELSKYSILQMRHIFNLSSDHFLQAYFIWADFYNQKKSNRRLPALCQQISYGGYRPKDKSKYLPYDDGKKLLPRIY</sequence>
<dbReference type="SUPFAM" id="SSF53901">
    <property type="entry name" value="Thiolase-like"/>
    <property type="match status" value="2"/>
</dbReference>